<evidence type="ECO:0000256" key="1">
    <source>
        <dbReference type="SAM" id="MobiDB-lite"/>
    </source>
</evidence>
<dbReference type="Proteomes" id="UP000464954">
    <property type="component" value="Chromosome"/>
</dbReference>
<gene>
    <name evidence="3" type="ORF">GT409_11655</name>
</gene>
<keyword evidence="4" id="KW-1185">Reference proteome</keyword>
<dbReference type="AlphaFoldDB" id="A0A6P1M869"/>
<feature type="region of interest" description="Disordered" evidence="1">
    <location>
        <begin position="987"/>
        <end position="1041"/>
    </location>
</feature>
<dbReference type="SUPFAM" id="SSF51445">
    <property type="entry name" value="(Trans)glycosidases"/>
    <property type="match status" value="1"/>
</dbReference>
<proteinExistence type="predicted"/>
<dbReference type="InterPro" id="IPR028974">
    <property type="entry name" value="TSP_type-3_rpt"/>
</dbReference>
<dbReference type="InterPro" id="IPR017853">
    <property type="entry name" value="GH"/>
</dbReference>
<evidence type="ECO:0000259" key="2">
    <source>
        <dbReference type="Pfam" id="PF18989"/>
    </source>
</evidence>
<dbReference type="SUPFAM" id="SSF103647">
    <property type="entry name" value="TSP type-3 repeat"/>
    <property type="match status" value="1"/>
</dbReference>
<feature type="domain" description="DUF5722" evidence="2">
    <location>
        <begin position="440"/>
        <end position="836"/>
    </location>
</feature>
<dbReference type="Gene3D" id="4.10.1080.10">
    <property type="entry name" value="TSP type-3 repeat"/>
    <property type="match status" value="1"/>
</dbReference>
<evidence type="ECO:0000313" key="3">
    <source>
        <dbReference type="EMBL" id="QHI70071.1"/>
    </source>
</evidence>
<organism evidence="3 4">
    <name type="scientific">Tichowtungia aerotolerans</name>
    <dbReference type="NCBI Taxonomy" id="2697043"/>
    <lineage>
        <taxon>Bacteria</taxon>
        <taxon>Pseudomonadati</taxon>
        <taxon>Kiritimatiellota</taxon>
        <taxon>Tichowtungiia</taxon>
        <taxon>Tichowtungiales</taxon>
        <taxon>Tichowtungiaceae</taxon>
        <taxon>Tichowtungia</taxon>
    </lineage>
</organism>
<protein>
    <recommendedName>
        <fullName evidence="2">DUF5722 domain-containing protein</fullName>
    </recommendedName>
</protein>
<dbReference type="EMBL" id="CP047593">
    <property type="protein sequence ID" value="QHI70071.1"/>
    <property type="molecule type" value="Genomic_DNA"/>
</dbReference>
<name>A0A6P1M869_9BACT</name>
<dbReference type="KEGG" id="taer:GT409_11655"/>
<dbReference type="GO" id="GO:0005509">
    <property type="term" value="F:calcium ion binding"/>
    <property type="evidence" value="ECO:0007669"/>
    <property type="project" value="InterPro"/>
</dbReference>
<dbReference type="InterPro" id="IPR043780">
    <property type="entry name" value="DUF5722"/>
</dbReference>
<accession>A0A6P1M869</accession>
<reference evidence="3 4" key="1">
    <citation type="submission" date="2020-01" db="EMBL/GenBank/DDBJ databases">
        <title>Ponticoccus aerotolerans gen. nov., sp. nov., an anaerobic bacterium and proposal of Ponticoccusceae fam. nov., Ponticoccusles ord. nov. and Ponticoccuse classis nov. in the phylum Kiritimatiellaeota.</title>
        <authorList>
            <person name="Zhou L.Y."/>
            <person name="Du Z.J."/>
        </authorList>
    </citation>
    <scope>NUCLEOTIDE SEQUENCE [LARGE SCALE GENOMIC DNA]</scope>
    <source>
        <strain evidence="3 4">S-5007</strain>
    </source>
</reference>
<dbReference type="RefSeq" id="WP_160629250.1">
    <property type="nucleotide sequence ID" value="NZ_CP047593.1"/>
</dbReference>
<evidence type="ECO:0000313" key="4">
    <source>
        <dbReference type="Proteomes" id="UP000464954"/>
    </source>
</evidence>
<dbReference type="Pfam" id="PF18989">
    <property type="entry name" value="DUF5722"/>
    <property type="match status" value="1"/>
</dbReference>
<sequence>MTLIKASDSDITVQLNEAVSGTVNLLEIEPYDTLNPLRGLTSNRPDCQALDLSNDGFLRVTFIDPAPAGFDPQIEFKDYPVNADYVGQFSMRVRVSRTQSGADMPFRIFGLPAYQDILVPADGAWHIVRVDMTTTNWSGTSRILRIDPANAQSFAVNSNTVVDIDWAAVTYRDDFDGSRNHTGFDVFIDLGMPEPSWSGTAQREIVLSRYNGVRDRLYSKYILTDAGTNQIGHARFVTDLSELLYSEDSLQGWTALNVNNGIMEPVVSGGILAAQYQAPTSGSPWDPGVQDGAPLRVDMDVAKEFAMKYRIAGYSGSFSTVPMALYGFVLGELGTARQEDVLIPDGEWHVYRTRLDQSVGALSWHGDVKIRLDVPNSDPGNYPSSHFIGGSIELDWVSVSDDARFTPSQPLCDGGQVWTFEDDRTFALSDGGGFKGTDGTVLTDKADLGIQKNKMNFLQKNALNLSLSPGTTWAVDEFDIGINASYVHNNMGDDIRYASANGMATIITSLNSLGDYWLDEGTADQRFNPLRNPLSSTNAPNTFSVAHNVMDPVGLAHYRGTMEYLGRYFSDPSGKNGELYRFTIGNELDQHWAWYNLGEITMEEVVEIYLTSCRIADLALRSQHPDYRIYLSFTHYWDKLGGIADPLKCANMRDFLDLFAARAKEEGDFPWALCIHPYPQSLFDPTFWDDTGPTDSFDTEYMTFKNLQVARRYLQQESMLYNGQVRGINLGEQGFHVAVDGDAEDEAIQAAAMAYSHKIVEQVPDIEAYLYHRQVDHSLEGTLRFGIWADNPDVDGQQLFRRRPSWYVLRDYGTDNESATLDPYLAYLPISSWDDINLADIKLDYDFDEPDPNITTIQLPMFGTANGVFYGTVATNDPQMINANINTYGDGQETLLLRLKAERSGNWQLFWKNAGDVAFAQARSALIPVSASTVFQIVSADLSTNALWVGQNLKAWRLDPVGSTTAYDFELDYIKFGPAGDFDGDGITDALESSADSDGDGLPDFADTDSNNNGWSDTREASRGWNAASDDTDGDGMSNEWEIQYGFDPHDALEAQWDFDGDGYDSLAEHIALTDPENGLDYFVIDGVGEAVVTVDAKAGRTYTLLAAANLVSNVWNPVDVQTVAVDGPLVLVDTNDTETAVYRVRVSK</sequence>